<dbReference type="AlphaFoldDB" id="A0A5B1BH68"/>
<dbReference type="SUPFAM" id="SSF47413">
    <property type="entry name" value="lambda repressor-like DNA-binding domains"/>
    <property type="match status" value="1"/>
</dbReference>
<proteinExistence type="predicted"/>
<name>A0A5B1BH68_MYCSI</name>
<dbReference type="OrthoDB" id="4337860at2"/>
<evidence type="ECO:0000313" key="2">
    <source>
        <dbReference type="Proteomes" id="UP000324701"/>
    </source>
</evidence>
<dbReference type="Proteomes" id="UP000324701">
    <property type="component" value="Unassembled WGS sequence"/>
</dbReference>
<organism evidence="1 2">
    <name type="scientific">Mycobacterium simiae</name>
    <name type="common">Mycobacterium habana</name>
    <dbReference type="NCBI Taxonomy" id="1784"/>
    <lineage>
        <taxon>Bacteria</taxon>
        <taxon>Bacillati</taxon>
        <taxon>Actinomycetota</taxon>
        <taxon>Actinomycetes</taxon>
        <taxon>Mycobacteriales</taxon>
        <taxon>Mycobacteriaceae</taxon>
        <taxon>Mycobacterium</taxon>
        <taxon>Mycobacterium simiae complex</taxon>
    </lineage>
</organism>
<dbReference type="InterPro" id="IPR010982">
    <property type="entry name" value="Lambda_DNA-bd_dom_sf"/>
</dbReference>
<dbReference type="GO" id="GO:0003677">
    <property type="term" value="F:DNA binding"/>
    <property type="evidence" value="ECO:0007669"/>
    <property type="project" value="InterPro"/>
</dbReference>
<reference evidence="1 2" key="1">
    <citation type="submission" date="2019-09" db="EMBL/GenBank/DDBJ databases">
        <title>Report of infection by Mycobacterium simiae a patient suffering from pulmonary tuberculosis.</title>
        <authorList>
            <person name="Mohanty P.S."/>
            <person name="Bansal A.K."/>
            <person name="Singh H."/>
            <person name="Sharma S."/>
            <person name="Patil S.A."/>
            <person name="Upadhaya P."/>
            <person name="Singh P.K."/>
            <person name="Kumar D."/>
            <person name="Kumar S."/>
            <person name="Singh R.K."/>
            <person name="Chaudhary B."/>
        </authorList>
    </citation>
    <scope>NUCLEOTIDE SEQUENCE [LARGE SCALE GENOMIC DNA]</scope>
    <source>
        <strain evidence="1 2">JAL-560-SIM</strain>
    </source>
</reference>
<evidence type="ECO:0000313" key="1">
    <source>
        <dbReference type="EMBL" id="KAA1247372.1"/>
    </source>
</evidence>
<protein>
    <submittedName>
        <fullName evidence="1">XRE family transcriptional regulator</fullName>
    </submittedName>
</protein>
<comment type="caution">
    <text evidence="1">The sequence shown here is derived from an EMBL/GenBank/DDBJ whole genome shotgun (WGS) entry which is preliminary data.</text>
</comment>
<sequence length="61" mass="6994">MDNYTHLRPTRQAKNITLTTAAAHFGVWPNDISRVERGLKRDDTLATNYRQWLGTQLTHAA</sequence>
<accession>A0A5B1BH68</accession>
<gene>
    <name evidence="1" type="ORF">F0Q45_22570</name>
</gene>
<keyword evidence="2" id="KW-1185">Reference proteome</keyword>
<dbReference type="EMBL" id="VTZN01000202">
    <property type="protein sequence ID" value="KAA1247372.1"/>
    <property type="molecule type" value="Genomic_DNA"/>
</dbReference>